<gene>
    <name evidence="2" type="ORF">EVB03_00865</name>
</gene>
<dbReference type="InterPro" id="IPR036147">
    <property type="entry name" value="Anti-sigma_E_RseA_N_sf"/>
</dbReference>
<evidence type="ECO:0000313" key="3">
    <source>
        <dbReference type="Proteomes" id="UP000315889"/>
    </source>
</evidence>
<name>A0A520MP13_9GAMM</name>
<feature type="domain" description="Anti sigma-E protein RseA N-terminal" evidence="1">
    <location>
        <begin position="10"/>
        <end position="82"/>
    </location>
</feature>
<dbReference type="PANTHER" id="PTHR38104">
    <property type="match status" value="1"/>
</dbReference>
<dbReference type="InterPro" id="IPR005572">
    <property type="entry name" value="Anti-sigma_E_RseA_N"/>
</dbReference>
<organism evidence="2 3">
    <name type="scientific">SAR92 clade bacterium</name>
    <dbReference type="NCBI Taxonomy" id="2315479"/>
    <lineage>
        <taxon>Bacteria</taxon>
        <taxon>Pseudomonadati</taxon>
        <taxon>Pseudomonadota</taxon>
        <taxon>Gammaproteobacteria</taxon>
        <taxon>Cellvibrionales</taxon>
        <taxon>Porticoccaceae</taxon>
        <taxon>SAR92 clade</taxon>
    </lineage>
</organism>
<evidence type="ECO:0000259" key="1">
    <source>
        <dbReference type="Pfam" id="PF03872"/>
    </source>
</evidence>
<protein>
    <recommendedName>
        <fullName evidence="1">Anti sigma-E protein RseA N-terminal domain-containing protein</fullName>
    </recommendedName>
</protein>
<dbReference type="Gene3D" id="1.10.10.880">
    <property type="entry name" value="Anti sigma-E protein RseA, N-terminal domain"/>
    <property type="match status" value="1"/>
</dbReference>
<dbReference type="PANTHER" id="PTHR38104:SF1">
    <property type="entry name" value="ANTI-SIGMA-E FACTOR RSEA"/>
    <property type="match status" value="1"/>
</dbReference>
<dbReference type="CDD" id="cd16328">
    <property type="entry name" value="RseA_N"/>
    <property type="match status" value="1"/>
</dbReference>
<dbReference type="SUPFAM" id="SSF89069">
    <property type="entry name" value="N-terminal, cytoplasmic domain of anti-sigmaE factor RseA"/>
    <property type="match status" value="1"/>
</dbReference>
<dbReference type="Proteomes" id="UP000315889">
    <property type="component" value="Unassembled WGS sequence"/>
</dbReference>
<reference evidence="2 3" key="1">
    <citation type="submission" date="2019-02" db="EMBL/GenBank/DDBJ databases">
        <title>Prokaryotic population dynamics and viral predation in marine succession experiment using metagenomics: the confinement effect.</title>
        <authorList>
            <person name="Haro-Moreno J.M."/>
            <person name="Rodriguez-Valera F."/>
            <person name="Lopez-Perez M."/>
        </authorList>
    </citation>
    <scope>NUCLEOTIDE SEQUENCE [LARGE SCALE GENOMIC DNA]</scope>
    <source>
        <strain evidence="2">MED-G170</strain>
    </source>
</reference>
<sequence>MSQYDENLGESLSAMMDGEAQDLEARRVLKELSSNDGTNASIIRGKWQRYHAISAVMRGGVVSDVDYSSAISEAINDEVALKTNPFRKILSSSGRFAIAASVAMVAIMGVQQFEQSELNLNDTTNFAQIDNKSVDDIVGPVNQVPLGWMLDADIRAVSSEGIAEKQYSEKEIRLYLAYILAKHSNQAPYVRNQGMLPYARIEERELPTQKE</sequence>
<dbReference type="EMBL" id="SHBP01000001">
    <property type="protein sequence ID" value="RZO22944.1"/>
    <property type="molecule type" value="Genomic_DNA"/>
</dbReference>
<dbReference type="GO" id="GO:0016989">
    <property type="term" value="F:sigma factor antagonist activity"/>
    <property type="evidence" value="ECO:0007669"/>
    <property type="project" value="InterPro"/>
</dbReference>
<accession>A0A520MP13</accession>
<evidence type="ECO:0000313" key="2">
    <source>
        <dbReference type="EMBL" id="RZO22944.1"/>
    </source>
</evidence>
<dbReference type="InterPro" id="IPR052383">
    <property type="entry name" value="Anti-sigma-E_RseA-like"/>
</dbReference>
<dbReference type="Pfam" id="PF03872">
    <property type="entry name" value="RseA_N"/>
    <property type="match status" value="1"/>
</dbReference>
<proteinExistence type="predicted"/>
<comment type="caution">
    <text evidence="2">The sequence shown here is derived from an EMBL/GenBank/DDBJ whole genome shotgun (WGS) entry which is preliminary data.</text>
</comment>
<dbReference type="AlphaFoldDB" id="A0A520MP13"/>